<protein>
    <submittedName>
        <fullName evidence="2">Uncharacterized protein</fullName>
    </submittedName>
</protein>
<reference evidence="2 3" key="1">
    <citation type="submission" date="2023-03" db="EMBL/GenBank/DDBJ databases">
        <title>High recombination rates correlate with genetic variation in Cardiocondyla obscurior ants.</title>
        <authorList>
            <person name="Errbii M."/>
        </authorList>
    </citation>
    <scope>NUCLEOTIDE SEQUENCE [LARGE SCALE GENOMIC DNA]</scope>
    <source>
        <strain evidence="2">Alpha-2009</strain>
        <tissue evidence="2">Whole body</tissue>
    </source>
</reference>
<evidence type="ECO:0000313" key="3">
    <source>
        <dbReference type="Proteomes" id="UP001430953"/>
    </source>
</evidence>
<organism evidence="2 3">
    <name type="scientific">Cardiocondyla obscurior</name>
    <dbReference type="NCBI Taxonomy" id="286306"/>
    <lineage>
        <taxon>Eukaryota</taxon>
        <taxon>Metazoa</taxon>
        <taxon>Ecdysozoa</taxon>
        <taxon>Arthropoda</taxon>
        <taxon>Hexapoda</taxon>
        <taxon>Insecta</taxon>
        <taxon>Pterygota</taxon>
        <taxon>Neoptera</taxon>
        <taxon>Endopterygota</taxon>
        <taxon>Hymenoptera</taxon>
        <taxon>Apocrita</taxon>
        <taxon>Aculeata</taxon>
        <taxon>Formicoidea</taxon>
        <taxon>Formicidae</taxon>
        <taxon>Myrmicinae</taxon>
        <taxon>Cardiocondyla</taxon>
    </lineage>
</organism>
<evidence type="ECO:0000313" key="2">
    <source>
        <dbReference type="EMBL" id="KAL0106258.1"/>
    </source>
</evidence>
<sequence>MRFYSFLTTIFYSPTNRISRFFSFFFFFLWVNGNKSPRAPKSHVELPNNKEKPRMIEKGRKGEKDRERNGEKREEKKRREVVGERENKQLHKDRSWRVPGASLHTMHLCLTEKEREEEETGGSLRKSKRGLAGVQAALIKEEERSASAECAILLVRARLANGRAL</sequence>
<proteinExistence type="predicted"/>
<keyword evidence="3" id="KW-1185">Reference proteome</keyword>
<comment type="caution">
    <text evidence="2">The sequence shown here is derived from an EMBL/GenBank/DDBJ whole genome shotgun (WGS) entry which is preliminary data.</text>
</comment>
<gene>
    <name evidence="2" type="ORF">PUN28_016162</name>
</gene>
<dbReference type="Proteomes" id="UP001430953">
    <property type="component" value="Unassembled WGS sequence"/>
</dbReference>
<feature type="region of interest" description="Disordered" evidence="1">
    <location>
        <begin position="38"/>
        <end position="97"/>
    </location>
</feature>
<dbReference type="EMBL" id="JADYXP020000018">
    <property type="protein sequence ID" value="KAL0106258.1"/>
    <property type="molecule type" value="Genomic_DNA"/>
</dbReference>
<dbReference type="AlphaFoldDB" id="A0AAW2ER84"/>
<evidence type="ECO:0000256" key="1">
    <source>
        <dbReference type="SAM" id="MobiDB-lite"/>
    </source>
</evidence>
<feature type="compositionally biased region" description="Basic and acidic residues" evidence="1">
    <location>
        <begin position="42"/>
        <end position="96"/>
    </location>
</feature>
<accession>A0AAW2ER84</accession>
<name>A0AAW2ER84_9HYME</name>